<name>A0A940S538_9RHOB</name>
<evidence type="ECO:0000256" key="1">
    <source>
        <dbReference type="SAM" id="MobiDB-lite"/>
    </source>
</evidence>
<gene>
    <name evidence="3" type="ORF">J5474_19005</name>
</gene>
<evidence type="ECO:0000256" key="2">
    <source>
        <dbReference type="SAM" id="SignalP"/>
    </source>
</evidence>
<evidence type="ECO:0000313" key="4">
    <source>
        <dbReference type="Proteomes" id="UP000675940"/>
    </source>
</evidence>
<dbReference type="AlphaFoldDB" id="A0A940S538"/>
<accession>A0A940S538</accession>
<feature type="chain" id="PRO_5037474440" evidence="2">
    <location>
        <begin position="22"/>
        <end position="90"/>
    </location>
</feature>
<comment type="caution">
    <text evidence="3">The sequence shown here is derived from an EMBL/GenBank/DDBJ whole genome shotgun (WGS) entry which is preliminary data.</text>
</comment>
<protein>
    <submittedName>
        <fullName evidence="3">Uncharacterized protein</fullName>
    </submittedName>
</protein>
<proteinExistence type="predicted"/>
<feature type="signal peptide" evidence="2">
    <location>
        <begin position="1"/>
        <end position="21"/>
    </location>
</feature>
<keyword evidence="4" id="KW-1185">Reference proteome</keyword>
<organism evidence="3 4">
    <name type="scientific">Sagittula salina</name>
    <dbReference type="NCBI Taxonomy" id="2820268"/>
    <lineage>
        <taxon>Bacteria</taxon>
        <taxon>Pseudomonadati</taxon>
        <taxon>Pseudomonadota</taxon>
        <taxon>Alphaproteobacteria</taxon>
        <taxon>Rhodobacterales</taxon>
        <taxon>Roseobacteraceae</taxon>
        <taxon>Sagittula</taxon>
    </lineage>
</organism>
<sequence>MTGRGLICLCLLFCVPGSALRAASGPEDGAGAKDPAFRSAAKAGQLSVLPPSGAGFDPATLAAIRLKLSGAPADSDPQTPTAKPDHSNGH</sequence>
<reference evidence="3" key="1">
    <citation type="submission" date="2021-03" db="EMBL/GenBank/DDBJ databases">
        <title>Sagittula salina sp. nov. strain M10.9X isolated from the marine waste.</title>
        <authorList>
            <person name="Satari L."/>
            <person name="Molina-Menor E."/>
            <person name="Vidal-Verdu A."/>
            <person name="Pascual J."/>
            <person name="Pereto J."/>
            <person name="Porcar M."/>
        </authorList>
    </citation>
    <scope>NUCLEOTIDE SEQUENCE</scope>
    <source>
        <strain evidence="3">M10.9X</strain>
    </source>
</reference>
<dbReference type="EMBL" id="JAGISH010000014">
    <property type="protein sequence ID" value="MBP0484565.1"/>
    <property type="molecule type" value="Genomic_DNA"/>
</dbReference>
<keyword evidence="2" id="KW-0732">Signal</keyword>
<feature type="region of interest" description="Disordered" evidence="1">
    <location>
        <begin position="68"/>
        <end position="90"/>
    </location>
</feature>
<evidence type="ECO:0000313" key="3">
    <source>
        <dbReference type="EMBL" id="MBP0484565.1"/>
    </source>
</evidence>
<dbReference type="RefSeq" id="WP_209363027.1">
    <property type="nucleotide sequence ID" value="NZ_JAGISH010000014.1"/>
</dbReference>
<dbReference type="Proteomes" id="UP000675940">
    <property type="component" value="Unassembled WGS sequence"/>
</dbReference>